<organism evidence="11 12">
    <name type="scientific">Microbulbifer taiwanensis</name>
    <dbReference type="NCBI Taxonomy" id="986746"/>
    <lineage>
        <taxon>Bacteria</taxon>
        <taxon>Pseudomonadati</taxon>
        <taxon>Pseudomonadota</taxon>
        <taxon>Gammaproteobacteria</taxon>
        <taxon>Cellvibrionales</taxon>
        <taxon>Microbulbiferaceae</taxon>
        <taxon>Microbulbifer</taxon>
    </lineage>
</organism>
<dbReference type="GO" id="GO:0004601">
    <property type="term" value="F:peroxidase activity"/>
    <property type="evidence" value="ECO:0007669"/>
    <property type="project" value="UniProtKB-KW"/>
</dbReference>
<proteinExistence type="predicted"/>
<reference evidence="12" key="1">
    <citation type="journal article" date="2019" name="Int. J. Syst. Evol. Microbiol.">
        <title>The Global Catalogue of Microorganisms (GCM) 10K type strain sequencing project: providing services to taxonomists for standard genome sequencing and annotation.</title>
        <authorList>
            <consortium name="The Broad Institute Genomics Platform"/>
            <consortium name="The Broad Institute Genome Sequencing Center for Infectious Disease"/>
            <person name="Wu L."/>
            <person name="Ma J."/>
        </authorList>
    </citation>
    <scope>NUCLEOTIDE SEQUENCE [LARGE SCALE GENOMIC DNA]</scope>
    <source>
        <strain evidence="12">CGMCC 1.13718</strain>
    </source>
</reference>
<name>A0ABW1YS59_9GAMM</name>
<sequence length="414" mass="46009">MRRLLLLPLLLWCSLLFASEDSAYRFTQADILFLSRFSLDALPPPPAAPDNAVAEDPRAAALGHRLFFDARLSANGRVSCASCHQPQKYFTDGLPRSLGLKMTRRNAPTVLGASHSPWLFWDGRKDSLWSQALGPLLDPGEHGLDGAAVARVIHRHYRSEYRQLFGDSGDLDRLARAGRRLSDARRAARDRVLSRVGKVIMAYERRLQLRPARFDRFVAQLHRDSGDREALAALMSEEELAGMRLFVGRGNCASCHNGPLFTNYEFHNIGAPEPDVARVDLGRYAGVAALEEDAFTCLSRWSDAGQGDCAEMRFLKRQGPELVGAFKTPTLRNIAQTAPYMQAGQLATLEQVLAHYNAPTPPYYDREQHPSRPHFDILPLGLSDEQLGQVIAFLGTLTSPLPEDDPLWGEPEGL</sequence>
<evidence type="ECO:0000256" key="1">
    <source>
        <dbReference type="ARBA" id="ARBA00004418"/>
    </source>
</evidence>
<dbReference type="InterPro" id="IPR036909">
    <property type="entry name" value="Cyt_c-like_dom_sf"/>
</dbReference>
<accession>A0ABW1YS59</accession>
<dbReference type="InterPro" id="IPR051395">
    <property type="entry name" value="Cytochrome_c_Peroxidase/MauG"/>
</dbReference>
<keyword evidence="6" id="KW-0560">Oxidoreductase</keyword>
<evidence type="ECO:0000256" key="9">
    <source>
        <dbReference type="SAM" id="SignalP"/>
    </source>
</evidence>
<dbReference type="Pfam" id="PF03150">
    <property type="entry name" value="CCP_MauG"/>
    <property type="match status" value="1"/>
</dbReference>
<keyword evidence="11" id="KW-0575">Peroxidase</keyword>
<evidence type="ECO:0000256" key="2">
    <source>
        <dbReference type="ARBA" id="ARBA00022617"/>
    </source>
</evidence>
<keyword evidence="2 8" id="KW-0349">Heme</keyword>
<feature type="domain" description="Cytochrome c" evidence="10">
    <location>
        <begin position="237"/>
        <end position="398"/>
    </location>
</feature>
<dbReference type="PANTHER" id="PTHR30600">
    <property type="entry name" value="CYTOCHROME C PEROXIDASE-RELATED"/>
    <property type="match status" value="1"/>
</dbReference>
<dbReference type="PANTHER" id="PTHR30600:SF10">
    <property type="entry name" value="BLL6722 PROTEIN"/>
    <property type="match status" value="1"/>
</dbReference>
<dbReference type="PIRSF" id="PIRSF000294">
    <property type="entry name" value="Cytochrome-c_peroxidase"/>
    <property type="match status" value="1"/>
</dbReference>
<dbReference type="InterPro" id="IPR026259">
    <property type="entry name" value="MauG/Cytc_peroxidase"/>
</dbReference>
<comment type="subcellular location">
    <subcellularLocation>
        <location evidence="1">Periplasm</location>
    </subcellularLocation>
</comment>
<evidence type="ECO:0000256" key="4">
    <source>
        <dbReference type="ARBA" id="ARBA00022729"/>
    </source>
</evidence>
<feature type="signal peptide" evidence="9">
    <location>
        <begin position="1"/>
        <end position="18"/>
    </location>
</feature>
<dbReference type="EMBL" id="JBHSVR010000001">
    <property type="protein sequence ID" value="MFC6634905.1"/>
    <property type="molecule type" value="Genomic_DNA"/>
</dbReference>
<dbReference type="SUPFAM" id="SSF46626">
    <property type="entry name" value="Cytochrome c"/>
    <property type="match status" value="2"/>
</dbReference>
<dbReference type="PROSITE" id="PS51007">
    <property type="entry name" value="CYTC"/>
    <property type="match status" value="1"/>
</dbReference>
<keyword evidence="5" id="KW-0574">Periplasm</keyword>
<dbReference type="RefSeq" id="WP_193191183.1">
    <property type="nucleotide sequence ID" value="NZ_JACZFR010000017.1"/>
</dbReference>
<dbReference type="Proteomes" id="UP001596425">
    <property type="component" value="Unassembled WGS sequence"/>
</dbReference>
<keyword evidence="4 9" id="KW-0732">Signal</keyword>
<evidence type="ECO:0000259" key="10">
    <source>
        <dbReference type="PROSITE" id="PS51007"/>
    </source>
</evidence>
<comment type="caution">
    <text evidence="11">The sequence shown here is derived from an EMBL/GenBank/DDBJ whole genome shotgun (WGS) entry which is preliminary data.</text>
</comment>
<dbReference type="InterPro" id="IPR004852">
    <property type="entry name" value="Di-haem_cyt_c_peroxidsae"/>
</dbReference>
<feature type="chain" id="PRO_5045928700" evidence="9">
    <location>
        <begin position="19"/>
        <end position="414"/>
    </location>
</feature>
<evidence type="ECO:0000256" key="3">
    <source>
        <dbReference type="ARBA" id="ARBA00022723"/>
    </source>
</evidence>
<evidence type="ECO:0000256" key="6">
    <source>
        <dbReference type="ARBA" id="ARBA00023002"/>
    </source>
</evidence>
<evidence type="ECO:0000256" key="5">
    <source>
        <dbReference type="ARBA" id="ARBA00022764"/>
    </source>
</evidence>
<evidence type="ECO:0000256" key="8">
    <source>
        <dbReference type="PROSITE-ProRule" id="PRU00433"/>
    </source>
</evidence>
<keyword evidence="12" id="KW-1185">Reference proteome</keyword>
<evidence type="ECO:0000313" key="12">
    <source>
        <dbReference type="Proteomes" id="UP001596425"/>
    </source>
</evidence>
<keyword evidence="7 8" id="KW-0408">Iron</keyword>
<protein>
    <submittedName>
        <fullName evidence="11">Cytochrome-c peroxidase</fullName>
    </submittedName>
</protein>
<evidence type="ECO:0000256" key="7">
    <source>
        <dbReference type="ARBA" id="ARBA00023004"/>
    </source>
</evidence>
<gene>
    <name evidence="11" type="ORF">ACFQBM_16575</name>
</gene>
<evidence type="ECO:0000313" key="11">
    <source>
        <dbReference type="EMBL" id="MFC6634905.1"/>
    </source>
</evidence>
<keyword evidence="3 8" id="KW-0479">Metal-binding</keyword>
<dbReference type="InterPro" id="IPR009056">
    <property type="entry name" value="Cyt_c-like_dom"/>
</dbReference>
<dbReference type="Gene3D" id="1.10.760.10">
    <property type="entry name" value="Cytochrome c-like domain"/>
    <property type="match status" value="2"/>
</dbReference>